<sequence length="75" mass="8945">MKKEKIGTIDMNMLMLNRRKFTTSEISRGTGVIMPKKGKGSYKRKNKHKTDYSKKDSWFYFFTQFTINQEIQTLL</sequence>
<dbReference type="Proteomes" id="UP000192468">
    <property type="component" value="Unassembled WGS sequence"/>
</dbReference>
<dbReference type="EMBL" id="FWXH01000002">
    <property type="protein sequence ID" value="SMC17426.1"/>
    <property type="molecule type" value="Genomic_DNA"/>
</dbReference>
<protein>
    <submittedName>
        <fullName evidence="1">Uncharacterized protein</fullName>
    </submittedName>
</protein>
<evidence type="ECO:0000313" key="1">
    <source>
        <dbReference type="EMBL" id="SMC17426.1"/>
    </source>
</evidence>
<dbReference type="STRING" id="1121291.SAMN02745134_00321"/>
<evidence type="ECO:0000313" key="2">
    <source>
        <dbReference type="Proteomes" id="UP000192468"/>
    </source>
</evidence>
<name>A0A1W1X0C2_9CLOT</name>
<reference evidence="1 2" key="1">
    <citation type="submission" date="2017-04" db="EMBL/GenBank/DDBJ databases">
        <authorList>
            <person name="Afonso C.L."/>
            <person name="Miller P.J."/>
            <person name="Scott M.A."/>
            <person name="Spackman E."/>
            <person name="Goraichik I."/>
            <person name="Dimitrov K.M."/>
            <person name="Suarez D.L."/>
            <person name="Swayne D.E."/>
        </authorList>
    </citation>
    <scope>NUCLEOTIDE SEQUENCE [LARGE SCALE GENOMIC DNA]</scope>
    <source>
        <strain evidence="1 2">DSM 12555</strain>
    </source>
</reference>
<proteinExistence type="predicted"/>
<dbReference type="RefSeq" id="WP_084113516.1">
    <property type="nucleotide sequence ID" value="NZ_FWXH01000002.1"/>
</dbReference>
<dbReference type="AlphaFoldDB" id="A0A1W1X0C2"/>
<gene>
    <name evidence="1" type="ORF">SAMN02745134_00321</name>
</gene>
<organism evidence="1 2">
    <name type="scientific">Clostridium acidisoli DSM 12555</name>
    <dbReference type="NCBI Taxonomy" id="1121291"/>
    <lineage>
        <taxon>Bacteria</taxon>
        <taxon>Bacillati</taxon>
        <taxon>Bacillota</taxon>
        <taxon>Clostridia</taxon>
        <taxon>Eubacteriales</taxon>
        <taxon>Clostridiaceae</taxon>
        <taxon>Clostridium</taxon>
    </lineage>
</organism>
<keyword evidence="2" id="KW-1185">Reference proteome</keyword>
<accession>A0A1W1X0C2</accession>